<organism evidence="2 3">
    <name type="scientific">Electrophorus voltai</name>
    <dbReference type="NCBI Taxonomy" id="2609070"/>
    <lineage>
        <taxon>Eukaryota</taxon>
        <taxon>Metazoa</taxon>
        <taxon>Chordata</taxon>
        <taxon>Craniata</taxon>
        <taxon>Vertebrata</taxon>
        <taxon>Euteleostomi</taxon>
        <taxon>Actinopterygii</taxon>
        <taxon>Neopterygii</taxon>
        <taxon>Teleostei</taxon>
        <taxon>Ostariophysi</taxon>
        <taxon>Gymnotiformes</taxon>
        <taxon>Gymnotoidei</taxon>
        <taxon>Gymnotidae</taxon>
        <taxon>Electrophorus</taxon>
    </lineage>
</organism>
<proteinExistence type="predicted"/>
<gene>
    <name evidence="2" type="ORF">P4O66_022305</name>
</gene>
<evidence type="ECO:0000313" key="3">
    <source>
        <dbReference type="Proteomes" id="UP001239994"/>
    </source>
</evidence>
<sequence length="370" mass="39462">MACQLHLIHAPSASERRTRLSGPTASSTGAGLPSLARIRLATPLKDREPAPSISILANCIAAPVLLNTILHQPCQSPRCVSTLPSATLYLTAPPNQHAASYRNGCFHTSYKLTDITCGGRLEDYVAARPGWSKSNNRKATRTREATRNTPARLSGGSSPPGVRRIYGNDIVSQSSGSEAKTRHGQLRIHLHVYNLGLFESDGRGVRGESVAVVRRLFGSRARSRSAGRDVAETCTGPSCSRASPSLPPSCTRLSAPLLLSGTFNQRSADPCLSGPQRGSNPSPPTPGLRDEPRINLSLNGGGLVCSRRRVVRRTFGGTGTIYAGRGGKERFARSPCSPARIYAMKIEHGLPTFSTEGSVNAHARGTRSPR</sequence>
<evidence type="ECO:0000313" key="2">
    <source>
        <dbReference type="EMBL" id="KAK1801664.1"/>
    </source>
</evidence>
<dbReference type="AlphaFoldDB" id="A0AAD9E286"/>
<accession>A0AAD9E286</accession>
<evidence type="ECO:0000256" key="1">
    <source>
        <dbReference type="SAM" id="MobiDB-lite"/>
    </source>
</evidence>
<feature type="compositionally biased region" description="Polar residues" evidence="1">
    <location>
        <begin position="147"/>
        <end position="157"/>
    </location>
</feature>
<reference evidence="2" key="1">
    <citation type="submission" date="2023-03" db="EMBL/GenBank/DDBJ databases">
        <title>Electrophorus voltai genome.</title>
        <authorList>
            <person name="Bian C."/>
        </authorList>
    </citation>
    <scope>NUCLEOTIDE SEQUENCE</scope>
    <source>
        <strain evidence="2">CB-2022</strain>
        <tissue evidence="2">Muscle</tissue>
    </source>
</reference>
<dbReference type="Proteomes" id="UP001239994">
    <property type="component" value="Unassembled WGS sequence"/>
</dbReference>
<dbReference type="EMBL" id="JAROKS010000008">
    <property type="protein sequence ID" value="KAK1801664.1"/>
    <property type="molecule type" value="Genomic_DNA"/>
</dbReference>
<comment type="caution">
    <text evidence="2">The sequence shown here is derived from an EMBL/GenBank/DDBJ whole genome shotgun (WGS) entry which is preliminary data.</text>
</comment>
<keyword evidence="3" id="KW-1185">Reference proteome</keyword>
<feature type="region of interest" description="Disordered" evidence="1">
    <location>
        <begin position="131"/>
        <end position="164"/>
    </location>
</feature>
<name>A0AAD9E286_9TELE</name>
<feature type="region of interest" description="Disordered" evidence="1">
    <location>
        <begin position="268"/>
        <end position="292"/>
    </location>
</feature>
<protein>
    <submittedName>
        <fullName evidence="2">Uncharacterized protein</fullName>
    </submittedName>
</protein>